<dbReference type="InterPro" id="IPR007111">
    <property type="entry name" value="NACHT_NTPase"/>
</dbReference>
<feature type="chain" id="PRO_5040329815" evidence="3">
    <location>
        <begin position="20"/>
        <end position="1179"/>
    </location>
</feature>
<name>A0A9Q1CAW0_HOLLE</name>
<protein>
    <submittedName>
        <fullName evidence="5">NLR family CARD domain-containing protein 4</fullName>
    </submittedName>
</protein>
<evidence type="ECO:0000256" key="2">
    <source>
        <dbReference type="SAM" id="Phobius"/>
    </source>
</evidence>
<dbReference type="SUPFAM" id="SSF48726">
    <property type="entry name" value="Immunoglobulin"/>
    <property type="match status" value="2"/>
</dbReference>
<proteinExistence type="predicted"/>
<evidence type="ECO:0000313" key="6">
    <source>
        <dbReference type="Proteomes" id="UP001152320"/>
    </source>
</evidence>
<dbReference type="InterPro" id="IPR036179">
    <property type="entry name" value="Ig-like_dom_sf"/>
</dbReference>
<organism evidence="5 6">
    <name type="scientific">Holothuria leucospilota</name>
    <name type="common">Black long sea cucumber</name>
    <name type="synonym">Mertensiothuria leucospilota</name>
    <dbReference type="NCBI Taxonomy" id="206669"/>
    <lineage>
        <taxon>Eukaryota</taxon>
        <taxon>Metazoa</taxon>
        <taxon>Echinodermata</taxon>
        <taxon>Eleutherozoa</taxon>
        <taxon>Echinozoa</taxon>
        <taxon>Holothuroidea</taxon>
        <taxon>Aspidochirotacea</taxon>
        <taxon>Aspidochirotida</taxon>
        <taxon>Holothuriidae</taxon>
        <taxon>Holothuria</taxon>
    </lineage>
</organism>
<dbReference type="InterPro" id="IPR027417">
    <property type="entry name" value="P-loop_NTPase"/>
</dbReference>
<feature type="domain" description="NACHT" evidence="4">
    <location>
        <begin position="593"/>
        <end position="718"/>
    </location>
</feature>
<feature type="coiled-coil region" evidence="1">
    <location>
        <begin position="812"/>
        <end position="839"/>
    </location>
</feature>
<keyword evidence="2" id="KW-1133">Transmembrane helix</keyword>
<dbReference type="Gene3D" id="2.60.40.10">
    <property type="entry name" value="Immunoglobulins"/>
    <property type="match status" value="2"/>
</dbReference>
<dbReference type="Pfam" id="PF05729">
    <property type="entry name" value="NACHT"/>
    <property type="match status" value="1"/>
</dbReference>
<keyword evidence="2" id="KW-0472">Membrane</keyword>
<evidence type="ECO:0000256" key="1">
    <source>
        <dbReference type="SAM" id="Coils"/>
    </source>
</evidence>
<keyword evidence="6" id="KW-1185">Reference proteome</keyword>
<keyword evidence="1" id="KW-0175">Coiled coil</keyword>
<dbReference type="PANTHER" id="PTHR46312:SF2">
    <property type="entry name" value="NUCLEOTIDE-BINDING OLIGOMERIZATION DOMAIN-CONTAINING PROTEIN 2-LIKE"/>
    <property type="match status" value="1"/>
</dbReference>
<dbReference type="Proteomes" id="UP001152320">
    <property type="component" value="Chromosome 5"/>
</dbReference>
<dbReference type="SUPFAM" id="SSF52540">
    <property type="entry name" value="P-loop containing nucleoside triphosphate hydrolases"/>
    <property type="match status" value="1"/>
</dbReference>
<evidence type="ECO:0000256" key="3">
    <source>
        <dbReference type="SAM" id="SignalP"/>
    </source>
</evidence>
<keyword evidence="2" id="KW-0812">Transmembrane</keyword>
<dbReference type="EMBL" id="JAIZAY010000005">
    <property type="protein sequence ID" value="KAJ8041330.1"/>
    <property type="molecule type" value="Genomic_DNA"/>
</dbReference>
<comment type="caution">
    <text evidence="5">The sequence shown here is derived from an EMBL/GenBank/DDBJ whole genome shotgun (WGS) entry which is preliminary data.</text>
</comment>
<feature type="transmembrane region" description="Helical" evidence="2">
    <location>
        <begin position="470"/>
        <end position="492"/>
    </location>
</feature>
<reference evidence="5" key="1">
    <citation type="submission" date="2021-10" db="EMBL/GenBank/DDBJ databases">
        <title>Tropical sea cucumber genome reveals ecological adaptation and Cuvierian tubules defense mechanism.</title>
        <authorList>
            <person name="Chen T."/>
        </authorList>
    </citation>
    <scope>NUCLEOTIDE SEQUENCE</scope>
    <source>
        <strain evidence="5">Nanhai2018</strain>
        <tissue evidence="5">Muscle</tissue>
    </source>
</reference>
<dbReference type="PANTHER" id="PTHR46312">
    <property type="entry name" value="NACHT DOMAIN-CONTAINING PROTEIN"/>
    <property type="match status" value="1"/>
</dbReference>
<feature type="signal peptide" evidence="3">
    <location>
        <begin position="1"/>
        <end position="19"/>
    </location>
</feature>
<accession>A0A9Q1CAW0</accession>
<evidence type="ECO:0000259" key="4">
    <source>
        <dbReference type="PROSITE" id="PS50837"/>
    </source>
</evidence>
<dbReference type="PROSITE" id="PS50837">
    <property type="entry name" value="NACHT"/>
    <property type="match status" value="1"/>
</dbReference>
<dbReference type="AlphaFoldDB" id="A0A9Q1CAW0"/>
<dbReference type="InterPro" id="IPR013783">
    <property type="entry name" value="Ig-like_fold"/>
</dbReference>
<sequence length="1179" mass="136420">MNLILPTILIIWLSQCTSGADLQEGCEPLQYLELGQRGTIQCYFREGFLGVFWYESEDFANDDPILSYKDSEISGAGYKSGEFSIWPNGSLIINNVSIAHDHVYTAIKLNTLDDDPFPHTVNVTTTVTPKQLFPAITECGNEHQFCLRSLHPSYEISCSVDNARPMLELYWFERTTSDDIKIFTETNVTSEGNRMYTSRITTKNYFSDEVLLKLLVCKVISSPSFLRQIESMVLVQRNDKTLPSYQPVTKYFERNSKLELYCTDTNNLFVVWRVKRRASFRYENLAYAILAKYNFTGTFADKYELGDTASLIIPQVQVEDEGFYDCISGDGTSEDITSYHIGVYVVPDSSYPVVEGCENQNSCFLEVEHEGTLTCAVKGIRPQVELEWKVVYKDTSHKISFTKQQLTVKDNGHSFDVSLKATYFTNLRYENIITVECTVSGPHATLFDLSRRVDLLFVTSTTEEVPEGKGLLWLLVITVPLVFFVLVSVLMWKGCRRRRRQKLNESTHDDEEALPMTQTKNREVFIQQLKAKYEEMYAAILPIPYIRDRYYRVDKIFINGGIEFLPSNEIGKETWQTIDSYQSIFDDCRIKSSRIILEGYPGYGKSTLTLQMAYDWCNQTSQSRLDGVGILILLQLRKLGGVTSIFDAIRNFILPIDTTLNLEDIQNIVTEYRKTGSMLVILDGYDEFPDQDQETDVRKILERKMFQDCDVILTTRPSHFPRNFSPYTKRVRLTGFDEEARQKYISKSVTRDETNGGNIERRLKKNPVLKDLCQVPLFFVMFAHITQDRKDDLKFNSVTIYFQYMVSCFHKHMQNKIEEKDLREKYEQLEHNHGDLDQVAFENLRQIDQDLVLETNQLLEKIGENCYELYVRIGILVEENVIKVRDRSSARNTPFIQDKKQVRFYHRLFREWYAAHYLSNHITEFPAECEYLLKKLPPSKLPDIYRFVCGLNLTAAEEIIRSLELAGNTKFKLLCMLERDGKVDNILNTLKEECADRVNIRNDDDILKQKSILQLIKIASHHKIPLTTVWLWYSFNSVDTTAKNIILKSGLSLPNLQAIEEIVIVEEGREIEETEMASVFEFAIKCATLESLGFSRCLLPCCVTSTYQYTLNLLQSKGVKVWWYPTMDSPRIPLNLDSGRWKDPEEGTDITDKAYSEKVDKFRDHWSYTPWQVARGAQQ</sequence>
<keyword evidence="3" id="KW-0732">Signal</keyword>
<evidence type="ECO:0000313" key="5">
    <source>
        <dbReference type="EMBL" id="KAJ8041330.1"/>
    </source>
</evidence>
<dbReference type="OrthoDB" id="120976at2759"/>
<gene>
    <name evidence="5" type="ORF">HOLleu_12120</name>
</gene>
<dbReference type="SMART" id="SM00409">
    <property type="entry name" value="IG"/>
    <property type="match status" value="2"/>
</dbReference>
<dbReference type="Gene3D" id="3.40.50.300">
    <property type="entry name" value="P-loop containing nucleotide triphosphate hydrolases"/>
    <property type="match status" value="1"/>
</dbReference>
<dbReference type="InterPro" id="IPR003599">
    <property type="entry name" value="Ig_sub"/>
</dbReference>